<keyword evidence="2" id="KW-1185">Reference proteome</keyword>
<sequence>MELPYSYLANKPRYAEQTSIFQWITWNKVQNSATSCHEASPSPITLVVLYNLQVYNLNLSPQLLSFFLF</sequence>
<comment type="caution">
    <text evidence="1">The sequence shown here is derived from an EMBL/GenBank/DDBJ whole genome shotgun (WGS) entry which is preliminary data.</text>
</comment>
<accession>A0AAV7GJN2</accession>
<protein>
    <submittedName>
        <fullName evidence="1">Uncharacterized protein</fullName>
    </submittedName>
</protein>
<dbReference type="AlphaFoldDB" id="A0AAV7GJN2"/>
<evidence type="ECO:0000313" key="1">
    <source>
        <dbReference type="EMBL" id="KAH0455828.1"/>
    </source>
</evidence>
<dbReference type="EMBL" id="JAGFBR010000014">
    <property type="protein sequence ID" value="KAH0455828.1"/>
    <property type="molecule type" value="Genomic_DNA"/>
</dbReference>
<reference evidence="1 2" key="1">
    <citation type="journal article" date="2021" name="Hortic Res">
        <title>Chromosome-scale assembly of the Dendrobium chrysotoxum genome enhances the understanding of orchid evolution.</title>
        <authorList>
            <person name="Zhang Y."/>
            <person name="Zhang G.Q."/>
            <person name="Zhang D."/>
            <person name="Liu X.D."/>
            <person name="Xu X.Y."/>
            <person name="Sun W.H."/>
            <person name="Yu X."/>
            <person name="Zhu X."/>
            <person name="Wang Z.W."/>
            <person name="Zhao X."/>
            <person name="Zhong W.Y."/>
            <person name="Chen H."/>
            <person name="Yin W.L."/>
            <person name="Huang T."/>
            <person name="Niu S.C."/>
            <person name="Liu Z.J."/>
        </authorList>
    </citation>
    <scope>NUCLEOTIDE SEQUENCE [LARGE SCALE GENOMIC DNA]</scope>
    <source>
        <strain evidence="1">Lindl</strain>
    </source>
</reference>
<evidence type="ECO:0000313" key="2">
    <source>
        <dbReference type="Proteomes" id="UP000775213"/>
    </source>
</evidence>
<organism evidence="1 2">
    <name type="scientific">Dendrobium chrysotoxum</name>
    <name type="common">Orchid</name>
    <dbReference type="NCBI Taxonomy" id="161865"/>
    <lineage>
        <taxon>Eukaryota</taxon>
        <taxon>Viridiplantae</taxon>
        <taxon>Streptophyta</taxon>
        <taxon>Embryophyta</taxon>
        <taxon>Tracheophyta</taxon>
        <taxon>Spermatophyta</taxon>
        <taxon>Magnoliopsida</taxon>
        <taxon>Liliopsida</taxon>
        <taxon>Asparagales</taxon>
        <taxon>Orchidaceae</taxon>
        <taxon>Epidendroideae</taxon>
        <taxon>Malaxideae</taxon>
        <taxon>Dendrobiinae</taxon>
        <taxon>Dendrobium</taxon>
    </lineage>
</organism>
<proteinExistence type="predicted"/>
<dbReference type="Proteomes" id="UP000775213">
    <property type="component" value="Unassembled WGS sequence"/>
</dbReference>
<name>A0AAV7GJN2_DENCH</name>
<gene>
    <name evidence="1" type="ORF">IEQ34_015860</name>
</gene>